<accession>A0A0F9G6L3</accession>
<dbReference type="EMBL" id="LAZR01018918">
    <property type="protein sequence ID" value="KKL94459.1"/>
    <property type="molecule type" value="Genomic_DNA"/>
</dbReference>
<proteinExistence type="predicted"/>
<reference evidence="1" key="1">
    <citation type="journal article" date="2015" name="Nature">
        <title>Complex archaea that bridge the gap between prokaryotes and eukaryotes.</title>
        <authorList>
            <person name="Spang A."/>
            <person name="Saw J.H."/>
            <person name="Jorgensen S.L."/>
            <person name="Zaremba-Niedzwiedzka K."/>
            <person name="Martijn J."/>
            <person name="Lind A.E."/>
            <person name="van Eijk R."/>
            <person name="Schleper C."/>
            <person name="Guy L."/>
            <person name="Ettema T.J."/>
        </authorList>
    </citation>
    <scope>NUCLEOTIDE SEQUENCE</scope>
</reference>
<gene>
    <name evidence="1" type="ORF">LCGC14_1864450</name>
</gene>
<name>A0A0F9G6L3_9ZZZZ</name>
<protein>
    <submittedName>
        <fullName evidence="1">Uncharacterized protein</fullName>
    </submittedName>
</protein>
<organism evidence="1">
    <name type="scientific">marine sediment metagenome</name>
    <dbReference type="NCBI Taxonomy" id="412755"/>
    <lineage>
        <taxon>unclassified sequences</taxon>
        <taxon>metagenomes</taxon>
        <taxon>ecological metagenomes</taxon>
    </lineage>
</organism>
<comment type="caution">
    <text evidence="1">The sequence shown here is derived from an EMBL/GenBank/DDBJ whole genome shotgun (WGS) entry which is preliminary data.</text>
</comment>
<evidence type="ECO:0000313" key="1">
    <source>
        <dbReference type="EMBL" id="KKL94459.1"/>
    </source>
</evidence>
<sequence length="125" mass="14969">MDCSPEYIKMRLASIPDLGIGCKPRTPFHYITDDVHVDEKGDLYYSNAKDELYQLERQDQLQEMVGLWVNDRFKVGKILNKFQYFWRLNLSSDLTWNLFSMEQLWLAHVLAVKYQKTWNGEEWLT</sequence>
<dbReference type="AlphaFoldDB" id="A0A0F9G6L3"/>